<evidence type="ECO:0000313" key="4">
    <source>
        <dbReference type="Proteomes" id="UP001158067"/>
    </source>
</evidence>
<evidence type="ECO:0000256" key="1">
    <source>
        <dbReference type="SAM" id="SignalP"/>
    </source>
</evidence>
<keyword evidence="4" id="KW-1185">Reference proteome</keyword>
<evidence type="ECO:0000259" key="2">
    <source>
        <dbReference type="Pfam" id="PF23500"/>
    </source>
</evidence>
<dbReference type="InterPro" id="IPR055557">
    <property type="entry name" value="DUF7133"/>
</dbReference>
<organism evidence="3 4">
    <name type="scientific">Neorhodopirellula lusitana</name>
    <dbReference type="NCBI Taxonomy" id="445327"/>
    <lineage>
        <taxon>Bacteria</taxon>
        <taxon>Pseudomonadati</taxon>
        <taxon>Planctomycetota</taxon>
        <taxon>Planctomycetia</taxon>
        <taxon>Pirellulales</taxon>
        <taxon>Pirellulaceae</taxon>
        <taxon>Neorhodopirellula</taxon>
    </lineage>
</organism>
<dbReference type="Gene3D" id="2.120.10.30">
    <property type="entry name" value="TolB, C-terminal domain"/>
    <property type="match status" value="1"/>
</dbReference>
<proteinExistence type="predicted"/>
<dbReference type="RefSeq" id="WP_283431465.1">
    <property type="nucleotide sequence ID" value="NZ_FXUG01000002.1"/>
</dbReference>
<dbReference type="Proteomes" id="UP001158067">
    <property type="component" value="Unassembled WGS sequence"/>
</dbReference>
<feature type="chain" id="PRO_5047153501" evidence="1">
    <location>
        <begin position="24"/>
        <end position="512"/>
    </location>
</feature>
<feature type="signal peptide" evidence="1">
    <location>
        <begin position="1"/>
        <end position="23"/>
    </location>
</feature>
<dbReference type="SUPFAM" id="SSF50952">
    <property type="entry name" value="Soluble quinoprotein glucose dehydrogenase"/>
    <property type="match status" value="1"/>
</dbReference>
<keyword evidence="1" id="KW-0732">Signal</keyword>
<gene>
    <name evidence="3" type="ORF">SAMN06265222_102129</name>
</gene>
<sequence length="512" mass="55877">MKSFSSFLAISLVMFGTAPLAWSVQDNGGKSSIVESKQSQSEQVKPSESDYYPITAFELPPNEKIEACGFQLMDDGKMAVCSRRGDIFVIADPLAKEVKASQFSVFARGLHEPLSLALKDGWLYAVQRPEVTRMRDEDGDGQADVFETYADGWGISGDYHEYAFGSKFDKDGEMAITLCLTGSYTSDVAFRGWAMKITKDGETIPMCSGVRSPAGIGANAEGVLFYTDNQGPWNGTCGLKVLQHGKFLGHPGGLKWYPLAKDVMGEQPIAPMTGSRMPIEESKIKQLIPPAILFPYGKMGKSASGVACDTTGGKFGPFEDQLFVADQSDSTVMRVFLEKVDGVYQGACFPFRKGFSSGNVGLEMTPTGAMFVGGTNRGWGSVGPRPCAIERMDWSGKVPFEIKEMRLNPDGFELTFTEPVSESASDVGSYQLSTYTYEYREEYGSPEVDATEPIITKAVRSDDGMRVTLAVDGLQLGHVHELKAAGIHNQEGLPLLHDEAYYTINRFVTPEN</sequence>
<dbReference type="Pfam" id="PF23500">
    <property type="entry name" value="DUF7133"/>
    <property type="match status" value="1"/>
</dbReference>
<dbReference type="PANTHER" id="PTHR33546:SF1">
    <property type="entry name" value="LARGE, MULTIFUNCTIONAL SECRETED PROTEIN"/>
    <property type="match status" value="1"/>
</dbReference>
<evidence type="ECO:0000313" key="3">
    <source>
        <dbReference type="EMBL" id="SMP46483.1"/>
    </source>
</evidence>
<name>A0ABY1PUG3_9BACT</name>
<feature type="domain" description="DUF7133" evidence="2">
    <location>
        <begin position="99"/>
        <end position="234"/>
    </location>
</feature>
<dbReference type="InterPro" id="IPR011041">
    <property type="entry name" value="Quinoprot_gluc/sorb_DH_b-prop"/>
</dbReference>
<comment type="caution">
    <text evidence="3">The sequence shown here is derived from an EMBL/GenBank/DDBJ whole genome shotgun (WGS) entry which is preliminary data.</text>
</comment>
<dbReference type="PANTHER" id="PTHR33546">
    <property type="entry name" value="LARGE, MULTIFUNCTIONAL SECRETED PROTEIN-RELATED"/>
    <property type="match status" value="1"/>
</dbReference>
<protein>
    <submittedName>
        <fullName evidence="3">Glucose/arabinose dehydrogenase, beta-propeller fold</fullName>
    </submittedName>
</protein>
<dbReference type="InterPro" id="IPR011042">
    <property type="entry name" value="6-blade_b-propeller_TolB-like"/>
</dbReference>
<dbReference type="EMBL" id="FXUG01000002">
    <property type="protein sequence ID" value="SMP46483.1"/>
    <property type="molecule type" value="Genomic_DNA"/>
</dbReference>
<reference evidence="3 4" key="1">
    <citation type="submission" date="2017-05" db="EMBL/GenBank/DDBJ databases">
        <authorList>
            <person name="Varghese N."/>
            <person name="Submissions S."/>
        </authorList>
    </citation>
    <scope>NUCLEOTIDE SEQUENCE [LARGE SCALE GENOMIC DNA]</scope>
    <source>
        <strain evidence="3 4">DSM 25457</strain>
    </source>
</reference>
<accession>A0ABY1PUG3</accession>